<keyword evidence="2" id="KW-1185">Reference proteome</keyword>
<evidence type="ECO:0000313" key="1">
    <source>
        <dbReference type="EMBL" id="KAI3702711.1"/>
    </source>
</evidence>
<accession>A0ACB8ZYB5</accession>
<evidence type="ECO:0000313" key="2">
    <source>
        <dbReference type="Proteomes" id="UP001055879"/>
    </source>
</evidence>
<reference evidence="1 2" key="2">
    <citation type="journal article" date="2022" name="Mol. Ecol. Resour.">
        <title>The genomes of chicory, endive, great burdock and yacon provide insights into Asteraceae paleo-polyploidization history and plant inulin production.</title>
        <authorList>
            <person name="Fan W."/>
            <person name="Wang S."/>
            <person name="Wang H."/>
            <person name="Wang A."/>
            <person name="Jiang F."/>
            <person name="Liu H."/>
            <person name="Zhao H."/>
            <person name="Xu D."/>
            <person name="Zhang Y."/>
        </authorList>
    </citation>
    <scope>NUCLEOTIDE SEQUENCE [LARGE SCALE GENOMIC DNA]</scope>
    <source>
        <strain evidence="2">cv. Niubang</strain>
    </source>
</reference>
<organism evidence="1 2">
    <name type="scientific">Arctium lappa</name>
    <name type="common">Greater burdock</name>
    <name type="synonym">Lappa major</name>
    <dbReference type="NCBI Taxonomy" id="4217"/>
    <lineage>
        <taxon>Eukaryota</taxon>
        <taxon>Viridiplantae</taxon>
        <taxon>Streptophyta</taxon>
        <taxon>Embryophyta</taxon>
        <taxon>Tracheophyta</taxon>
        <taxon>Spermatophyta</taxon>
        <taxon>Magnoliopsida</taxon>
        <taxon>eudicotyledons</taxon>
        <taxon>Gunneridae</taxon>
        <taxon>Pentapetalae</taxon>
        <taxon>asterids</taxon>
        <taxon>campanulids</taxon>
        <taxon>Asterales</taxon>
        <taxon>Asteraceae</taxon>
        <taxon>Carduoideae</taxon>
        <taxon>Cardueae</taxon>
        <taxon>Arctiinae</taxon>
        <taxon>Arctium</taxon>
    </lineage>
</organism>
<comment type="caution">
    <text evidence="1">The sequence shown here is derived from an EMBL/GenBank/DDBJ whole genome shotgun (WGS) entry which is preliminary data.</text>
</comment>
<dbReference type="EMBL" id="CM042055">
    <property type="protein sequence ID" value="KAI3702711.1"/>
    <property type="molecule type" value="Genomic_DNA"/>
</dbReference>
<dbReference type="Proteomes" id="UP001055879">
    <property type="component" value="Linkage Group LG09"/>
</dbReference>
<protein>
    <submittedName>
        <fullName evidence="1">Uncharacterized protein</fullName>
    </submittedName>
</protein>
<gene>
    <name evidence="1" type="ORF">L6452_28461</name>
</gene>
<reference evidence="2" key="1">
    <citation type="journal article" date="2022" name="Mol. Ecol. Resour.">
        <title>The genomes of chicory, endive, great burdock and yacon provide insights into Asteraceae palaeo-polyploidization history and plant inulin production.</title>
        <authorList>
            <person name="Fan W."/>
            <person name="Wang S."/>
            <person name="Wang H."/>
            <person name="Wang A."/>
            <person name="Jiang F."/>
            <person name="Liu H."/>
            <person name="Zhao H."/>
            <person name="Xu D."/>
            <person name="Zhang Y."/>
        </authorList>
    </citation>
    <scope>NUCLEOTIDE SEQUENCE [LARGE SCALE GENOMIC DNA]</scope>
    <source>
        <strain evidence="2">cv. Niubang</strain>
    </source>
</reference>
<name>A0ACB8ZYB5_ARCLA</name>
<sequence length="197" mass="21117">MSGVSENNFLVYGRLGTRGGTTRASPLDSSGNIPNQTSSSKVEAAAKVVLEAMDKENDMPIVWEPCLIEELEVVDISCGLHHTLLGRSKQDLGLLPVDTNERAVCVASGLGHSLAICKIPKTGLHNRRHLFMGLEPEFSARKSWSRKPPVARGRATRKVVVSGGWVHSLALTSAGEVFVWGCGRNGRLGLGSSMNPC</sequence>
<proteinExistence type="predicted"/>